<comment type="caution">
    <text evidence="1">The sequence shown here is derived from an EMBL/GenBank/DDBJ whole genome shotgun (WGS) entry which is preliminary data.</text>
</comment>
<gene>
    <name evidence="1" type="ORF">SMU82_00515</name>
</gene>
<evidence type="ECO:0000313" key="1">
    <source>
        <dbReference type="EMBL" id="EMC25761.1"/>
    </source>
</evidence>
<proteinExistence type="predicted"/>
<sequence>MRFLKDELSVSVRLQEKSIEALPFRTKIEIESDNQIKTL</sequence>
<dbReference type="EMBL" id="AHSR01000002">
    <property type="protein sequence ID" value="EMC25761.1"/>
    <property type="molecule type" value="Genomic_DNA"/>
</dbReference>
<protein>
    <submittedName>
        <fullName evidence="1">Uncharacterized protein</fullName>
    </submittedName>
</protein>
<evidence type="ECO:0000313" key="2">
    <source>
        <dbReference type="Proteomes" id="UP000011676"/>
    </source>
</evidence>
<name>A0A829BUN5_STRMG</name>
<organism evidence="1 2">
    <name type="scientific">Streptococcus mutans SM6</name>
    <dbReference type="NCBI Taxonomy" id="857119"/>
    <lineage>
        <taxon>Bacteria</taxon>
        <taxon>Bacillati</taxon>
        <taxon>Bacillota</taxon>
        <taxon>Bacilli</taxon>
        <taxon>Lactobacillales</taxon>
        <taxon>Streptococcaceae</taxon>
        <taxon>Streptococcus</taxon>
    </lineage>
</organism>
<accession>A0A829BUN5</accession>
<reference evidence="1 2" key="1">
    <citation type="journal article" date="2013" name="Mol. Biol. Evol.">
        <title>Evolutionary and population genomics of the cavity causing bacteria Streptococcus mutans.</title>
        <authorList>
            <person name="Cornejo O.E."/>
            <person name="Lefebure T."/>
            <person name="Pavinski Bitar P.D."/>
            <person name="Lang P."/>
            <person name="Richards V.P."/>
            <person name="Eilertson K."/>
            <person name="Do T."/>
            <person name="Beighton D."/>
            <person name="Zeng L."/>
            <person name="Ahn S.J."/>
            <person name="Burne R.A."/>
            <person name="Siepel A."/>
            <person name="Bustamante C.D."/>
            <person name="Stanhope M.J."/>
        </authorList>
    </citation>
    <scope>NUCLEOTIDE SEQUENCE [LARGE SCALE GENOMIC DNA]</scope>
    <source>
        <strain evidence="1 2">SM6</strain>
    </source>
</reference>
<dbReference type="AlphaFoldDB" id="A0A829BUN5"/>
<dbReference type="Proteomes" id="UP000011676">
    <property type="component" value="Unassembled WGS sequence"/>
</dbReference>